<feature type="region of interest" description="Disordered" evidence="6">
    <location>
        <begin position="48"/>
        <end position="89"/>
    </location>
</feature>
<keyword evidence="2" id="KW-1003">Cell membrane</keyword>
<evidence type="ECO:0000259" key="8">
    <source>
        <dbReference type="Pfam" id="PF06271"/>
    </source>
</evidence>
<dbReference type="Pfam" id="PF06271">
    <property type="entry name" value="RDD"/>
    <property type="match status" value="1"/>
</dbReference>
<evidence type="ECO:0000256" key="7">
    <source>
        <dbReference type="SAM" id="Phobius"/>
    </source>
</evidence>
<dbReference type="RefSeq" id="WP_034548653.1">
    <property type="nucleotide sequence ID" value="NZ_FSRN01000001.1"/>
</dbReference>
<evidence type="ECO:0000256" key="5">
    <source>
        <dbReference type="ARBA" id="ARBA00023136"/>
    </source>
</evidence>
<comment type="subcellular location">
    <subcellularLocation>
        <location evidence="1">Cell membrane</location>
        <topology evidence="1">Multi-pass membrane protein</topology>
    </subcellularLocation>
</comment>
<reference evidence="10" key="1">
    <citation type="submission" date="2016-11" db="EMBL/GenBank/DDBJ databases">
        <authorList>
            <person name="Varghese N."/>
            <person name="Submissions S."/>
        </authorList>
    </citation>
    <scope>NUCLEOTIDE SEQUENCE [LARGE SCALE GENOMIC DNA]</scope>
    <source>
        <strain evidence="10">313</strain>
    </source>
</reference>
<dbReference type="InterPro" id="IPR051791">
    <property type="entry name" value="Pra-immunoreactive"/>
</dbReference>
<gene>
    <name evidence="9" type="ORF">SAMN05878443_1547</name>
</gene>
<dbReference type="PANTHER" id="PTHR36115:SF9">
    <property type="entry name" value="LMO1584 PROTEIN"/>
    <property type="match status" value="1"/>
</dbReference>
<feature type="transmembrane region" description="Helical" evidence="7">
    <location>
        <begin position="156"/>
        <end position="174"/>
    </location>
</feature>
<dbReference type="GO" id="GO:0005886">
    <property type="term" value="C:plasma membrane"/>
    <property type="evidence" value="ECO:0007669"/>
    <property type="project" value="UniProtKB-SubCell"/>
</dbReference>
<dbReference type="Proteomes" id="UP000184758">
    <property type="component" value="Unassembled WGS sequence"/>
</dbReference>
<dbReference type="EMBL" id="FSRN01000001">
    <property type="protein sequence ID" value="SIO13204.1"/>
    <property type="molecule type" value="Genomic_DNA"/>
</dbReference>
<accession>A0A1N6H090</accession>
<keyword evidence="10" id="KW-1185">Reference proteome</keyword>
<feature type="transmembrane region" description="Helical" evidence="7">
    <location>
        <begin position="113"/>
        <end position="136"/>
    </location>
</feature>
<evidence type="ECO:0000313" key="9">
    <source>
        <dbReference type="EMBL" id="SIO13204.1"/>
    </source>
</evidence>
<protein>
    <submittedName>
        <fullName evidence="9">Uncharacterized membrane protein YckC, RDD family</fullName>
    </submittedName>
</protein>
<keyword evidence="4 7" id="KW-1133">Transmembrane helix</keyword>
<feature type="region of interest" description="Disordered" evidence="6">
    <location>
        <begin position="1"/>
        <end position="22"/>
    </location>
</feature>
<evidence type="ECO:0000313" key="10">
    <source>
        <dbReference type="Proteomes" id="UP000184758"/>
    </source>
</evidence>
<feature type="domain" description="RDD" evidence="8">
    <location>
        <begin position="116"/>
        <end position="241"/>
    </location>
</feature>
<dbReference type="PANTHER" id="PTHR36115">
    <property type="entry name" value="PROLINE-RICH ANTIGEN HOMOLOG-RELATED"/>
    <property type="match status" value="1"/>
</dbReference>
<dbReference type="InterPro" id="IPR010432">
    <property type="entry name" value="RDD"/>
</dbReference>
<dbReference type="AlphaFoldDB" id="A0A1N6H090"/>
<evidence type="ECO:0000256" key="4">
    <source>
        <dbReference type="ARBA" id="ARBA00022989"/>
    </source>
</evidence>
<evidence type="ECO:0000256" key="3">
    <source>
        <dbReference type="ARBA" id="ARBA00022692"/>
    </source>
</evidence>
<dbReference type="STRING" id="28230.SAMN05878443_1547"/>
<keyword evidence="3 7" id="KW-0812">Transmembrane</keyword>
<dbReference type="OrthoDB" id="9793824at2"/>
<name>A0A1N6H090_9LACT</name>
<evidence type="ECO:0000256" key="6">
    <source>
        <dbReference type="SAM" id="MobiDB-lite"/>
    </source>
</evidence>
<evidence type="ECO:0000256" key="1">
    <source>
        <dbReference type="ARBA" id="ARBA00004651"/>
    </source>
</evidence>
<feature type="compositionally biased region" description="Basic and acidic residues" evidence="6">
    <location>
        <begin position="48"/>
        <end position="57"/>
    </location>
</feature>
<dbReference type="eggNOG" id="COG1714">
    <property type="taxonomic scope" value="Bacteria"/>
</dbReference>
<keyword evidence="5 7" id="KW-0472">Membrane</keyword>
<sequence>MTTTPRINEQENVEETVHAKKGDTKELDLSELKKELAIEEAEIERVKRFKKQEEKNETNQSDNAAVKTSLEETKPQEKQTTSPQELRDARRKYWQEKQKEEERHRKPFHNFPSFFYAGFWLRLFALLIDLLVIWSINRLIVQSLFLVLRYPLSEESFSAFSLSKLAVYLLYFIVSTKWTNGQTIGKIIFGIRVVSFKEEKLSWGTVLIRECFGRYILKIFPFIYLMVLFTREKQHLADFFGETAVVSENLVRASELSLKEE</sequence>
<organism evidence="9 10">
    <name type="scientific">Carnobacterium alterfunditum</name>
    <dbReference type="NCBI Taxonomy" id="28230"/>
    <lineage>
        <taxon>Bacteria</taxon>
        <taxon>Bacillati</taxon>
        <taxon>Bacillota</taxon>
        <taxon>Bacilli</taxon>
        <taxon>Lactobacillales</taxon>
        <taxon>Carnobacteriaceae</taxon>
        <taxon>Carnobacterium</taxon>
    </lineage>
</organism>
<evidence type="ECO:0000256" key="2">
    <source>
        <dbReference type="ARBA" id="ARBA00022475"/>
    </source>
</evidence>
<proteinExistence type="predicted"/>